<keyword evidence="1" id="KW-1133">Transmembrane helix</keyword>
<sequence length="368" mass="42734">MPRLLIKAKFEKKHPEECRLIEDFASALKTIKRNTISKHVFVSLYNNWCRKIQIGISSLIETSEHFHSKIAPNKLEQFFVSVLIGLSFLECIRCRNPAYCIMGIGLCLLLALLSLSTVIHLSFTKPNKSLLSILNEISTLTFISKDLCYKLHHTRKLFKVIAGPNMLYRIRRRNYPFLLLKWKDCISAFILNYTSWFSIYGIVFSVQLCLLLTVFSCAEFPDVLQCLSCVAMLIFAIVQDRRMKKIQKEIHHRNYELEPETAKFFEWFKRKSKLKMLLEKYDFLNQELLKQFKREKEEPLTDPQSFLIFSVMTVQFGSIIKESNLVSNIPGEISLENRSDFVTTGAAMSDEIIRVVGSFPEKSEKIQG</sequence>
<feature type="transmembrane region" description="Helical" evidence="1">
    <location>
        <begin position="190"/>
        <end position="214"/>
    </location>
</feature>
<evidence type="ECO:0008006" key="4">
    <source>
        <dbReference type="Google" id="ProtNLM"/>
    </source>
</evidence>
<accession>A0AAV4UP09</accession>
<feature type="transmembrane region" description="Helical" evidence="1">
    <location>
        <begin position="98"/>
        <end position="123"/>
    </location>
</feature>
<keyword evidence="1" id="KW-0472">Membrane</keyword>
<name>A0AAV4UP09_CAEEX</name>
<dbReference type="Proteomes" id="UP001054945">
    <property type="component" value="Unassembled WGS sequence"/>
</dbReference>
<reference evidence="2 3" key="1">
    <citation type="submission" date="2021-06" db="EMBL/GenBank/DDBJ databases">
        <title>Caerostris extrusa draft genome.</title>
        <authorList>
            <person name="Kono N."/>
            <person name="Arakawa K."/>
        </authorList>
    </citation>
    <scope>NUCLEOTIDE SEQUENCE [LARGE SCALE GENOMIC DNA]</scope>
</reference>
<feature type="transmembrane region" description="Helical" evidence="1">
    <location>
        <begin position="220"/>
        <end position="238"/>
    </location>
</feature>
<keyword evidence="3" id="KW-1185">Reference proteome</keyword>
<comment type="caution">
    <text evidence="2">The sequence shown here is derived from an EMBL/GenBank/DDBJ whole genome shotgun (WGS) entry which is preliminary data.</text>
</comment>
<dbReference type="AlphaFoldDB" id="A0AAV4UP09"/>
<dbReference type="EMBL" id="BPLR01013173">
    <property type="protein sequence ID" value="GIY59160.1"/>
    <property type="molecule type" value="Genomic_DNA"/>
</dbReference>
<keyword evidence="1" id="KW-0812">Transmembrane</keyword>
<protein>
    <recommendedName>
        <fullName evidence="4">Odorant receptor</fullName>
    </recommendedName>
</protein>
<organism evidence="2 3">
    <name type="scientific">Caerostris extrusa</name>
    <name type="common">Bark spider</name>
    <name type="synonym">Caerostris bankana</name>
    <dbReference type="NCBI Taxonomy" id="172846"/>
    <lineage>
        <taxon>Eukaryota</taxon>
        <taxon>Metazoa</taxon>
        <taxon>Ecdysozoa</taxon>
        <taxon>Arthropoda</taxon>
        <taxon>Chelicerata</taxon>
        <taxon>Arachnida</taxon>
        <taxon>Araneae</taxon>
        <taxon>Araneomorphae</taxon>
        <taxon>Entelegynae</taxon>
        <taxon>Araneoidea</taxon>
        <taxon>Araneidae</taxon>
        <taxon>Caerostris</taxon>
    </lineage>
</organism>
<evidence type="ECO:0000313" key="2">
    <source>
        <dbReference type="EMBL" id="GIY59160.1"/>
    </source>
</evidence>
<evidence type="ECO:0000256" key="1">
    <source>
        <dbReference type="SAM" id="Phobius"/>
    </source>
</evidence>
<gene>
    <name evidence="2" type="ORF">CEXT_215671</name>
</gene>
<proteinExistence type="predicted"/>
<evidence type="ECO:0000313" key="3">
    <source>
        <dbReference type="Proteomes" id="UP001054945"/>
    </source>
</evidence>